<dbReference type="PRINTS" id="PR00724">
    <property type="entry name" value="CRBOXYPTASEC"/>
</dbReference>
<dbReference type="PANTHER" id="PTHR11802">
    <property type="entry name" value="SERINE PROTEASE FAMILY S10 SERINE CARBOXYPEPTIDASE"/>
    <property type="match status" value="1"/>
</dbReference>
<dbReference type="Pfam" id="PF00450">
    <property type="entry name" value="Peptidase_S10"/>
    <property type="match status" value="1"/>
</dbReference>
<feature type="signal peptide" evidence="7">
    <location>
        <begin position="1"/>
        <end position="27"/>
    </location>
</feature>
<evidence type="ECO:0000256" key="3">
    <source>
        <dbReference type="ARBA" id="ARBA00022670"/>
    </source>
</evidence>
<dbReference type="PROSITE" id="PS00560">
    <property type="entry name" value="CARBOXYPEPT_SER_HIS"/>
    <property type="match status" value="1"/>
</dbReference>
<dbReference type="InterPro" id="IPR018202">
    <property type="entry name" value="Ser_caboxypep_ser_AS"/>
</dbReference>
<name>A0ABD3FPT4_9STRA</name>
<sequence>MHFVVSASTLLVLVCAFLAQTIGSTAAAVTQTTCKSLCGLEKESIGYITIPNRVDTHYFYWYFESRNKPSSDPLLVWLPGGPGMGGTYGLLAENGPCTVNTNTSTEINAFSWTAQANMVWVDIPANSGFSYSSVAEDDEFTDERVAESVFNFLQGFLKKHQELQGREIFLVGESYGGHIAPSVAHYIWQKQGNHLFAPATSDSIPIKLRGIAIGNPLTDPVETLSHFVDMAENRYNITLVNETQLASMRAAAPVCRDLMVKCQTNTSVCVEAGSYCVSTQWVPVLASHRNPYDIRQECNTSDTNMSACIPRFSSVKAYLDQPEVREYLGVHPSRREWILLNATINGAFFGPPSYPALHSVVDKVSELLNAGLRVLMYVGAADLLCNVYATEATAKKFSWFGAAGFNAAKTRSYSTASGIKNAGSVRSFSLLTFVGIYNAGHMAPGDQPEVALDMITKFIRNEPL</sequence>
<gene>
    <name evidence="8" type="ORF">V7S43_006230</name>
</gene>
<dbReference type="PANTHER" id="PTHR11802:SF113">
    <property type="entry name" value="SERINE CARBOXYPEPTIDASE CTSA-4.1"/>
    <property type="match status" value="1"/>
</dbReference>
<protein>
    <recommendedName>
        <fullName evidence="7">Carboxypeptidase</fullName>
        <ecNumber evidence="7">3.4.16.-</ecNumber>
    </recommendedName>
</protein>
<keyword evidence="6" id="KW-0325">Glycoprotein</keyword>
<keyword evidence="5 7" id="KW-0378">Hydrolase</keyword>
<feature type="chain" id="PRO_5044529894" description="Carboxypeptidase" evidence="7">
    <location>
        <begin position="28"/>
        <end position="464"/>
    </location>
</feature>
<dbReference type="Gene3D" id="1.10.287.410">
    <property type="match status" value="1"/>
</dbReference>
<dbReference type="PROSITE" id="PS00131">
    <property type="entry name" value="CARBOXYPEPT_SER_SER"/>
    <property type="match status" value="1"/>
</dbReference>
<keyword evidence="2 7" id="KW-0121">Carboxypeptidase</keyword>
<comment type="caution">
    <text evidence="8">The sequence shown here is derived from an EMBL/GenBank/DDBJ whole genome shotgun (WGS) entry which is preliminary data.</text>
</comment>
<proteinExistence type="inferred from homology"/>
<dbReference type="Gene3D" id="3.40.50.1820">
    <property type="entry name" value="alpha/beta hydrolase"/>
    <property type="match status" value="1"/>
</dbReference>
<organism evidence="8 9">
    <name type="scientific">Phytophthora oleae</name>
    <dbReference type="NCBI Taxonomy" id="2107226"/>
    <lineage>
        <taxon>Eukaryota</taxon>
        <taxon>Sar</taxon>
        <taxon>Stramenopiles</taxon>
        <taxon>Oomycota</taxon>
        <taxon>Peronosporomycetes</taxon>
        <taxon>Peronosporales</taxon>
        <taxon>Peronosporaceae</taxon>
        <taxon>Phytophthora</taxon>
    </lineage>
</organism>
<dbReference type="EC" id="3.4.16.-" evidence="7"/>
<keyword evidence="9" id="KW-1185">Reference proteome</keyword>
<dbReference type="SUPFAM" id="SSF53474">
    <property type="entry name" value="alpha/beta-Hydrolases"/>
    <property type="match status" value="1"/>
</dbReference>
<evidence type="ECO:0000313" key="8">
    <source>
        <dbReference type="EMBL" id="KAL3668942.1"/>
    </source>
</evidence>
<dbReference type="AlphaFoldDB" id="A0ABD3FPT4"/>
<dbReference type="GO" id="GO:0006508">
    <property type="term" value="P:proteolysis"/>
    <property type="evidence" value="ECO:0007669"/>
    <property type="project" value="UniProtKB-KW"/>
</dbReference>
<dbReference type="InterPro" id="IPR029058">
    <property type="entry name" value="AB_hydrolase_fold"/>
</dbReference>
<dbReference type="InterPro" id="IPR033124">
    <property type="entry name" value="Ser_caboxypep_his_AS"/>
</dbReference>
<evidence type="ECO:0000256" key="5">
    <source>
        <dbReference type="ARBA" id="ARBA00022801"/>
    </source>
</evidence>
<dbReference type="EMBL" id="JBIMZQ010000010">
    <property type="protein sequence ID" value="KAL3668942.1"/>
    <property type="molecule type" value="Genomic_DNA"/>
</dbReference>
<accession>A0ABD3FPT4</accession>
<evidence type="ECO:0000256" key="1">
    <source>
        <dbReference type="ARBA" id="ARBA00009431"/>
    </source>
</evidence>
<evidence type="ECO:0000256" key="6">
    <source>
        <dbReference type="ARBA" id="ARBA00023180"/>
    </source>
</evidence>
<dbReference type="Proteomes" id="UP001632037">
    <property type="component" value="Unassembled WGS sequence"/>
</dbReference>
<dbReference type="InterPro" id="IPR001563">
    <property type="entry name" value="Peptidase_S10"/>
</dbReference>
<comment type="similarity">
    <text evidence="1 7">Belongs to the peptidase S10 family.</text>
</comment>
<evidence type="ECO:0000256" key="7">
    <source>
        <dbReference type="RuleBase" id="RU361156"/>
    </source>
</evidence>
<keyword evidence="4 7" id="KW-0732">Signal</keyword>
<evidence type="ECO:0000313" key="9">
    <source>
        <dbReference type="Proteomes" id="UP001632037"/>
    </source>
</evidence>
<keyword evidence="3 7" id="KW-0645">Protease</keyword>
<reference evidence="8 9" key="1">
    <citation type="submission" date="2024-09" db="EMBL/GenBank/DDBJ databases">
        <title>Genome sequencing and assembly of Phytophthora oleae, isolate VK10A, causative agent of rot of olive drupes.</title>
        <authorList>
            <person name="Conti Taguali S."/>
            <person name="Riolo M."/>
            <person name="La Spada F."/>
            <person name="Cacciola S.O."/>
            <person name="Dionisio G."/>
        </authorList>
    </citation>
    <scope>NUCLEOTIDE SEQUENCE [LARGE SCALE GENOMIC DNA]</scope>
    <source>
        <strain evidence="8 9">VK10A</strain>
    </source>
</reference>
<dbReference type="GO" id="GO:0004185">
    <property type="term" value="F:serine-type carboxypeptidase activity"/>
    <property type="evidence" value="ECO:0007669"/>
    <property type="project" value="UniProtKB-UniRule"/>
</dbReference>
<evidence type="ECO:0000256" key="2">
    <source>
        <dbReference type="ARBA" id="ARBA00022645"/>
    </source>
</evidence>
<evidence type="ECO:0000256" key="4">
    <source>
        <dbReference type="ARBA" id="ARBA00022729"/>
    </source>
</evidence>